<organism evidence="2">
    <name type="scientific">viral metagenome</name>
    <dbReference type="NCBI Taxonomy" id="1070528"/>
    <lineage>
        <taxon>unclassified sequences</taxon>
        <taxon>metagenomes</taxon>
        <taxon>organismal metagenomes</taxon>
    </lineage>
</organism>
<protein>
    <recommendedName>
        <fullName evidence="3">Potassium channel domain-containing protein</fullName>
    </recommendedName>
</protein>
<dbReference type="AlphaFoldDB" id="A0A6C0J2Z0"/>
<name>A0A6C0J2Z0_9ZZZZ</name>
<feature type="transmembrane region" description="Helical" evidence="1">
    <location>
        <begin position="20"/>
        <end position="40"/>
    </location>
</feature>
<evidence type="ECO:0000256" key="1">
    <source>
        <dbReference type="SAM" id="Phobius"/>
    </source>
</evidence>
<sequence length="105" mass="11669">MELSEVIKQQQNISLLAKGLILHSLIIVSFAVIYTVYTYHVHDDFGLRRDNMFDTAVNAAMLSSFVSAGSIPPHIDHTSSFSRVLLICNVILSSLTKVWMITSEG</sequence>
<keyword evidence="1" id="KW-0472">Membrane</keyword>
<reference evidence="2" key="1">
    <citation type="journal article" date="2020" name="Nature">
        <title>Giant virus diversity and host interactions through global metagenomics.</title>
        <authorList>
            <person name="Schulz F."/>
            <person name="Roux S."/>
            <person name="Paez-Espino D."/>
            <person name="Jungbluth S."/>
            <person name="Walsh D.A."/>
            <person name="Denef V.J."/>
            <person name="McMahon K.D."/>
            <person name="Konstantinidis K.T."/>
            <person name="Eloe-Fadrosh E.A."/>
            <person name="Kyrpides N.C."/>
            <person name="Woyke T."/>
        </authorList>
    </citation>
    <scope>NUCLEOTIDE SEQUENCE</scope>
    <source>
        <strain evidence="2">GVMAG-M-3300025626-8</strain>
    </source>
</reference>
<dbReference type="EMBL" id="MN740286">
    <property type="protein sequence ID" value="QHT98023.1"/>
    <property type="molecule type" value="Genomic_DNA"/>
</dbReference>
<evidence type="ECO:0000313" key="2">
    <source>
        <dbReference type="EMBL" id="QHT98023.1"/>
    </source>
</evidence>
<evidence type="ECO:0008006" key="3">
    <source>
        <dbReference type="Google" id="ProtNLM"/>
    </source>
</evidence>
<keyword evidence="1" id="KW-1133">Transmembrane helix</keyword>
<keyword evidence="1" id="KW-0812">Transmembrane</keyword>
<accession>A0A6C0J2Z0</accession>
<proteinExistence type="predicted"/>